<dbReference type="EMBL" id="CP026113">
    <property type="protein sequence ID" value="AUT64863.1"/>
    <property type="molecule type" value="Genomic_DNA"/>
</dbReference>
<reference evidence="1 2" key="1">
    <citation type="submission" date="2018-01" db="EMBL/GenBank/DDBJ databases">
        <title>Species boundaries and ecological features among Paraburkholderia terrae DSMZ17804T, P. hospita DSMZ17164T and P. caribensis DSMZ13236T.</title>
        <authorList>
            <person name="Pratama A.A."/>
        </authorList>
    </citation>
    <scope>NUCLEOTIDE SEQUENCE [LARGE SCALE GENOMIC DNA]</scope>
    <source>
        <strain evidence="1 2">DSM 17804</strain>
    </source>
</reference>
<accession>A0A2I8EZ17</accession>
<organism evidence="1 2">
    <name type="scientific">Paraburkholderia terrae</name>
    <dbReference type="NCBI Taxonomy" id="311230"/>
    <lineage>
        <taxon>Bacteria</taxon>
        <taxon>Pseudomonadati</taxon>
        <taxon>Pseudomonadota</taxon>
        <taxon>Betaproteobacteria</taxon>
        <taxon>Burkholderiales</taxon>
        <taxon>Burkholderiaceae</taxon>
        <taxon>Paraburkholderia</taxon>
    </lineage>
</organism>
<dbReference type="Proteomes" id="UP000243502">
    <property type="component" value="Chromosome 3"/>
</dbReference>
<protein>
    <submittedName>
        <fullName evidence="1">Uncharacterized protein</fullName>
    </submittedName>
</protein>
<evidence type="ECO:0000313" key="1">
    <source>
        <dbReference type="EMBL" id="AUT64863.1"/>
    </source>
</evidence>
<dbReference type="KEGG" id="pter:C2L65_35145"/>
<proteinExistence type="predicted"/>
<evidence type="ECO:0000313" key="2">
    <source>
        <dbReference type="Proteomes" id="UP000243502"/>
    </source>
</evidence>
<dbReference type="AlphaFoldDB" id="A0A2I8EZ17"/>
<name>A0A2I8EZ17_9BURK</name>
<dbReference type="RefSeq" id="WP_042309810.1">
    <property type="nucleotide sequence ID" value="NZ_CP026113.1"/>
</dbReference>
<sequence>MQENGNRLSPAIYLSTYTSGDPKLKRFEGVPCMVIEQAASEWKGDKETEHNRPFLSLSVAKNERTAVLILETRVGDCFHYALMDMSDRKLNKTLDVWIKNRGFVVVRKLPRSVSVSLCPLDDENLRFLKKQRRNSYEPNPEEFFRCTQSCIEHNSFERLATQKLSSEGRDESIKPVVEVQILESAAIRNDIPWQQGRRETHVSMQDACDKNFDEHLFTSVPASIGVVKKACDFARTSKSASDMRPDTPVLVASIDLNRYLGLARVEGSFGFGHFRFEGRIVLSMRLQSGSAQIYWLADAADLSVWAAIDVMKKNGEVGFMLEEGGRGAFVPYMLLPHREDIRILRAESLSHPGGLSDAAARLASSGLVQKNATSDIPGTDLDYVHVNVLASESVALMLQALQAASPGNAEQYSDSFEADMADAGHSVH</sequence>
<gene>
    <name evidence="1" type="ORF">C2L65_35145</name>
</gene>
<dbReference type="OrthoDB" id="8961577at2"/>